<protein>
    <submittedName>
        <fullName evidence="3">Xaa-Pro dipeptidase</fullName>
        <ecNumber evidence="3">3.4.13.9</ecNumber>
    </submittedName>
</protein>
<dbReference type="InterPro" id="IPR000994">
    <property type="entry name" value="Pept_M24"/>
</dbReference>
<name>A0A2T0BPY3_9CLOT</name>
<proteinExistence type="predicted"/>
<feature type="domain" description="Creatinase N-terminal" evidence="2">
    <location>
        <begin position="4"/>
        <end position="129"/>
    </location>
</feature>
<evidence type="ECO:0000313" key="4">
    <source>
        <dbReference type="Proteomes" id="UP000237798"/>
    </source>
</evidence>
<feature type="domain" description="Peptidase M24" evidence="1">
    <location>
        <begin position="138"/>
        <end position="339"/>
    </location>
</feature>
<organism evidence="3 4">
    <name type="scientific">Clostridium luticellarii</name>
    <dbReference type="NCBI Taxonomy" id="1691940"/>
    <lineage>
        <taxon>Bacteria</taxon>
        <taxon>Bacillati</taxon>
        <taxon>Bacillota</taxon>
        <taxon>Clostridia</taxon>
        <taxon>Eubacteriales</taxon>
        <taxon>Clostridiaceae</taxon>
        <taxon>Clostridium</taxon>
    </lineage>
</organism>
<dbReference type="EC" id="3.4.13.9" evidence="3"/>
<keyword evidence="4" id="KW-1185">Reference proteome</keyword>
<dbReference type="Pfam" id="PF01321">
    <property type="entry name" value="Creatinase_N"/>
    <property type="match status" value="1"/>
</dbReference>
<dbReference type="PANTHER" id="PTHR46112">
    <property type="entry name" value="AMINOPEPTIDASE"/>
    <property type="match status" value="1"/>
</dbReference>
<evidence type="ECO:0000313" key="3">
    <source>
        <dbReference type="EMBL" id="PRR85895.1"/>
    </source>
</evidence>
<dbReference type="OrthoDB" id="9806388at2"/>
<dbReference type="EMBL" id="PVXP01000010">
    <property type="protein sequence ID" value="PRR85895.1"/>
    <property type="molecule type" value="Genomic_DNA"/>
</dbReference>
<dbReference type="SUPFAM" id="SSF55920">
    <property type="entry name" value="Creatinase/aminopeptidase"/>
    <property type="match status" value="1"/>
</dbReference>
<gene>
    <name evidence="3" type="primary">pepQ_2</name>
    <name evidence="3" type="ORF">CLLU_10990</name>
</gene>
<comment type="caution">
    <text evidence="3">The sequence shown here is derived from an EMBL/GenBank/DDBJ whole genome shotgun (WGS) entry which is preliminary data.</text>
</comment>
<dbReference type="SUPFAM" id="SSF53092">
    <property type="entry name" value="Creatinase/prolidase N-terminal domain"/>
    <property type="match status" value="1"/>
</dbReference>
<dbReference type="AlphaFoldDB" id="A0A2T0BPY3"/>
<sequence>MNEEKLLSYMENEHLDGFFVAKKENVRYISGYTGDDSYLLITRSNYYFLTDPRYTEQAALECPQYKVVNWREKRKPIGCKIGELMKENKLSALAFEADKMNFADYQSFREAFRGELVPETGVIEKMRQVKTPQEIEYQRAACEISCRALEKLLPEIRVGVTEKELAAKLSLYMVMEGADTMPYGNILISGARTSLLHGIPSEKSIEYGDFVLMDFGCQVHGYMSDMTRTVIVGKATDKQKEVYDLEKKMVEDCLAITKAGVTGREIYRESLKALEGTEYMGYQYTNIGHGIGLFVHEGPFSSEPDLTELMSGNVRTIEPGIYIPGWGGVRIEDQILVTEDGYENMVRFTHDLVEL</sequence>
<dbReference type="Gene3D" id="3.90.230.10">
    <property type="entry name" value="Creatinase/methionine aminopeptidase superfamily"/>
    <property type="match status" value="1"/>
</dbReference>
<dbReference type="InterPro" id="IPR029149">
    <property type="entry name" value="Creatin/AminoP/Spt16_N"/>
</dbReference>
<keyword evidence="3" id="KW-0645">Protease</keyword>
<dbReference type="RefSeq" id="WP_106008573.1">
    <property type="nucleotide sequence ID" value="NZ_JALCPJ010000044.1"/>
</dbReference>
<dbReference type="InterPro" id="IPR036005">
    <property type="entry name" value="Creatinase/aminopeptidase-like"/>
</dbReference>
<evidence type="ECO:0000259" key="2">
    <source>
        <dbReference type="Pfam" id="PF01321"/>
    </source>
</evidence>
<keyword evidence="3" id="KW-0378">Hydrolase</keyword>
<keyword evidence="3" id="KW-0224">Dipeptidase</keyword>
<reference evidence="3 4" key="1">
    <citation type="submission" date="2018-03" db="EMBL/GenBank/DDBJ databases">
        <title>Genome sequence of Clostridium luticellarii DSM 29923.</title>
        <authorList>
            <person name="Poehlein A."/>
            <person name="Daniel R."/>
        </authorList>
    </citation>
    <scope>NUCLEOTIDE SEQUENCE [LARGE SCALE GENOMIC DNA]</scope>
    <source>
        <strain evidence="3 4">DSM 29923</strain>
    </source>
</reference>
<dbReference type="Proteomes" id="UP000237798">
    <property type="component" value="Unassembled WGS sequence"/>
</dbReference>
<dbReference type="Gene3D" id="3.40.350.10">
    <property type="entry name" value="Creatinase/prolidase N-terminal domain"/>
    <property type="match status" value="1"/>
</dbReference>
<dbReference type="PANTHER" id="PTHR46112:SF3">
    <property type="entry name" value="AMINOPEPTIDASE YPDF"/>
    <property type="match status" value="1"/>
</dbReference>
<dbReference type="GO" id="GO:0102009">
    <property type="term" value="F:proline dipeptidase activity"/>
    <property type="evidence" value="ECO:0007669"/>
    <property type="project" value="UniProtKB-EC"/>
</dbReference>
<dbReference type="InterPro" id="IPR000587">
    <property type="entry name" value="Creatinase_N"/>
</dbReference>
<evidence type="ECO:0000259" key="1">
    <source>
        <dbReference type="Pfam" id="PF00557"/>
    </source>
</evidence>
<dbReference type="InterPro" id="IPR050659">
    <property type="entry name" value="Peptidase_M24B"/>
</dbReference>
<dbReference type="Pfam" id="PF00557">
    <property type="entry name" value="Peptidase_M24"/>
    <property type="match status" value="1"/>
</dbReference>
<accession>A0A2T0BPY3</accession>